<accession>A0A430A9Z8</accession>
<reference evidence="1 2" key="1">
    <citation type="submission" date="2017-05" db="EMBL/GenBank/DDBJ databases">
        <title>Vagococcus spp. assemblies.</title>
        <authorList>
            <person name="Gulvik C.A."/>
        </authorList>
    </citation>
    <scope>NUCLEOTIDE SEQUENCE [LARGE SCALE GENOMIC DNA]</scope>
    <source>
        <strain evidence="1 2">NCFB 2497</strain>
    </source>
</reference>
<proteinExistence type="predicted"/>
<dbReference type="RefSeq" id="WP_114289021.1">
    <property type="nucleotide sequence ID" value="NZ_JBMEAF010000001.1"/>
</dbReference>
<name>A0A430A9Z8_9ENTE</name>
<dbReference type="InterPro" id="IPR029058">
    <property type="entry name" value="AB_hydrolase_fold"/>
</dbReference>
<dbReference type="AlphaFoldDB" id="A0A430A9Z8"/>
<protein>
    <submittedName>
        <fullName evidence="1">Uncharacterized protein</fullName>
    </submittedName>
</protein>
<sequence>MESFIETTTSKEAFVLFHGTAGNEFSLLFLTGELDPHANIISFLGDVGTGVERRFFAPLNDHQLDKDDYDNHVNRFLKEWQEMEISYDKVTFIGYSNGANFIQGIIKENPDIADEIILMHPQNFDFKFEEKGNIKRILLTTGANDTMIIPGDIVRLKQELQRVFSDVSLEITDGGHGVDDEEVAAIRKWYKAN</sequence>
<dbReference type="SUPFAM" id="SSF53474">
    <property type="entry name" value="alpha/beta-Hydrolases"/>
    <property type="match status" value="1"/>
</dbReference>
<dbReference type="Gene3D" id="3.40.50.1820">
    <property type="entry name" value="alpha/beta hydrolase"/>
    <property type="match status" value="1"/>
</dbReference>
<dbReference type="OrthoDB" id="2222027at2"/>
<keyword evidence="2" id="KW-1185">Reference proteome</keyword>
<evidence type="ECO:0000313" key="2">
    <source>
        <dbReference type="Proteomes" id="UP000288197"/>
    </source>
</evidence>
<organism evidence="1 2">
    <name type="scientific">Vagococcus fluvialis</name>
    <dbReference type="NCBI Taxonomy" id="2738"/>
    <lineage>
        <taxon>Bacteria</taxon>
        <taxon>Bacillati</taxon>
        <taxon>Bacillota</taxon>
        <taxon>Bacilli</taxon>
        <taxon>Lactobacillales</taxon>
        <taxon>Enterococcaceae</taxon>
        <taxon>Vagococcus</taxon>
    </lineage>
</organism>
<comment type="caution">
    <text evidence="1">The sequence shown here is derived from an EMBL/GenBank/DDBJ whole genome shotgun (WGS) entry which is preliminary data.</text>
</comment>
<dbReference type="GeneID" id="63145802"/>
<dbReference type="Proteomes" id="UP000288197">
    <property type="component" value="Unassembled WGS sequence"/>
</dbReference>
<gene>
    <name evidence="1" type="ORF">CBF32_04430</name>
</gene>
<dbReference type="EMBL" id="NGJX01000003">
    <property type="protein sequence ID" value="RSU03923.1"/>
    <property type="molecule type" value="Genomic_DNA"/>
</dbReference>
<evidence type="ECO:0000313" key="1">
    <source>
        <dbReference type="EMBL" id="RSU03923.1"/>
    </source>
</evidence>